<keyword evidence="3" id="KW-1185">Reference proteome</keyword>
<accession>A0A8H4AZQ6</accession>
<evidence type="ECO:0000256" key="1">
    <source>
        <dbReference type="SAM" id="MobiDB-lite"/>
    </source>
</evidence>
<gene>
    <name evidence="2" type="ORF">F8M41_026254</name>
</gene>
<organism evidence="2 3">
    <name type="scientific">Gigaspora margarita</name>
    <dbReference type="NCBI Taxonomy" id="4874"/>
    <lineage>
        <taxon>Eukaryota</taxon>
        <taxon>Fungi</taxon>
        <taxon>Fungi incertae sedis</taxon>
        <taxon>Mucoromycota</taxon>
        <taxon>Glomeromycotina</taxon>
        <taxon>Glomeromycetes</taxon>
        <taxon>Diversisporales</taxon>
        <taxon>Gigasporaceae</taxon>
        <taxon>Gigaspora</taxon>
    </lineage>
</organism>
<dbReference type="EMBL" id="WTPW01000098">
    <property type="protein sequence ID" value="KAF0548163.1"/>
    <property type="molecule type" value="Genomic_DNA"/>
</dbReference>
<dbReference type="AlphaFoldDB" id="A0A8H4AZQ6"/>
<comment type="caution">
    <text evidence="2">The sequence shown here is derived from an EMBL/GenBank/DDBJ whole genome shotgun (WGS) entry which is preliminary data.</text>
</comment>
<name>A0A8H4AZQ6_GIGMA</name>
<evidence type="ECO:0000313" key="2">
    <source>
        <dbReference type="EMBL" id="KAF0548163.1"/>
    </source>
</evidence>
<protein>
    <submittedName>
        <fullName evidence="2">Uncharacterized protein</fullName>
    </submittedName>
</protein>
<sequence>MALAPRKSYTLTRKWSVAFSKTAFKNFCFDSRNNSAKITSGDKSTGSTSSDRFKAPVSGNKNNIKLNIEHVETVADNFYLINDGNVGVAVITDEISNSIFVLVDGLRQLNERGAEKLF</sequence>
<reference evidence="2 3" key="1">
    <citation type="journal article" date="2019" name="Environ. Microbiol.">
        <title>At the nexus of three kingdoms: the genome of the mycorrhizal fungus Gigaspora margarita provides insights into plant, endobacterial and fungal interactions.</title>
        <authorList>
            <person name="Venice F."/>
            <person name="Ghignone S."/>
            <person name="Salvioli di Fossalunga A."/>
            <person name="Amselem J."/>
            <person name="Novero M."/>
            <person name="Xianan X."/>
            <person name="Sedzielewska Toro K."/>
            <person name="Morin E."/>
            <person name="Lipzen A."/>
            <person name="Grigoriev I.V."/>
            <person name="Henrissat B."/>
            <person name="Martin F.M."/>
            <person name="Bonfante P."/>
        </authorList>
    </citation>
    <scope>NUCLEOTIDE SEQUENCE [LARGE SCALE GENOMIC DNA]</scope>
    <source>
        <strain evidence="2 3">BEG34</strain>
    </source>
</reference>
<proteinExistence type="predicted"/>
<dbReference type="Proteomes" id="UP000439903">
    <property type="component" value="Unassembled WGS sequence"/>
</dbReference>
<evidence type="ECO:0000313" key="3">
    <source>
        <dbReference type="Proteomes" id="UP000439903"/>
    </source>
</evidence>
<feature type="compositionally biased region" description="Low complexity" evidence="1">
    <location>
        <begin position="39"/>
        <end position="50"/>
    </location>
</feature>
<feature type="region of interest" description="Disordered" evidence="1">
    <location>
        <begin position="34"/>
        <end position="54"/>
    </location>
</feature>